<evidence type="ECO:0000256" key="5">
    <source>
        <dbReference type="PROSITE-ProRule" id="PRU00266"/>
    </source>
</evidence>
<dbReference type="InterPro" id="IPR011709">
    <property type="entry name" value="DEAD-box_helicase_OB_fold"/>
</dbReference>
<keyword evidence="2 10" id="KW-0378">Hydrolase</keyword>
<dbReference type="SMART" id="SM00358">
    <property type="entry name" value="DSRM"/>
    <property type="match status" value="3"/>
</dbReference>
<dbReference type="Proteomes" id="UP000274822">
    <property type="component" value="Unassembled WGS sequence"/>
</dbReference>
<feature type="domain" description="DRBM" evidence="7">
    <location>
        <begin position="328"/>
        <end position="396"/>
    </location>
</feature>
<dbReference type="InterPro" id="IPR001650">
    <property type="entry name" value="Helicase_C-like"/>
</dbReference>
<dbReference type="InterPro" id="IPR007502">
    <property type="entry name" value="Helicase-assoc_dom"/>
</dbReference>
<feature type="compositionally biased region" description="Gly residues" evidence="6">
    <location>
        <begin position="1603"/>
        <end position="1612"/>
    </location>
</feature>
<gene>
    <name evidence="10" type="ORF">BC938DRAFT_472842</name>
</gene>
<dbReference type="Pfam" id="PF21010">
    <property type="entry name" value="HA2_C"/>
    <property type="match status" value="1"/>
</dbReference>
<protein>
    <submittedName>
        <fullName evidence="10">P-loop containing nucleoside triphosphate hydrolase protein</fullName>
    </submittedName>
</protein>
<feature type="compositionally biased region" description="Basic residues" evidence="6">
    <location>
        <begin position="739"/>
        <end position="750"/>
    </location>
</feature>
<evidence type="ECO:0000256" key="1">
    <source>
        <dbReference type="ARBA" id="ARBA00022741"/>
    </source>
</evidence>
<dbReference type="SUPFAM" id="SSF54768">
    <property type="entry name" value="dsRNA-binding domain-like"/>
    <property type="match status" value="3"/>
</dbReference>
<evidence type="ECO:0000313" key="11">
    <source>
        <dbReference type="Proteomes" id="UP000274822"/>
    </source>
</evidence>
<dbReference type="GO" id="GO:0004386">
    <property type="term" value="F:helicase activity"/>
    <property type="evidence" value="ECO:0007669"/>
    <property type="project" value="UniProtKB-KW"/>
</dbReference>
<dbReference type="EMBL" id="RBNJ01014481">
    <property type="protein sequence ID" value="RUS24947.1"/>
    <property type="molecule type" value="Genomic_DNA"/>
</dbReference>
<accession>A0A433Q593</accession>
<dbReference type="Pfam" id="PF07717">
    <property type="entry name" value="OB_NTP_bind"/>
    <property type="match status" value="1"/>
</dbReference>
<dbReference type="PANTHER" id="PTHR18934">
    <property type="entry name" value="ATP-DEPENDENT RNA HELICASE"/>
    <property type="match status" value="1"/>
</dbReference>
<evidence type="ECO:0000256" key="3">
    <source>
        <dbReference type="ARBA" id="ARBA00022806"/>
    </source>
</evidence>
<evidence type="ECO:0000313" key="10">
    <source>
        <dbReference type="EMBL" id="RUS24947.1"/>
    </source>
</evidence>
<sequence>MRRACFRFQVSGSRRSREFACPVHIRFSQCSLVQSTFACPLHVRSLVQSTFALHVQSTFARPVHLRSSSPSSLIQFTFVHPVHVQSMFTRPVHIQFTVACHSFRPRLHFQSTSFTHSIQSSIQSTFSRPVPQSPRGLPNANHRSFSGPLSPRDARNAFPRNGKALSPPTPNDPRGTGGPPNNPGPSRHATSGPQRTGSRRRGPEYTPWPEVLYDKASLADRHPVDKVAHDFRAKKWLGNPKSELSTYIINNTGLMPTYEFEMMGPSNNLLYRSIITVDRDRGIVGIGDHYLKKEAEKLAALDACYQLHAIAWAPSTQCNDRPPRGDSESKRHVVDYCARYNHLPEFSTAQIGPRYNRMWICKVDLPVQAIVAEGKGRTRRDAEQDAAADFKEKAEQWQLQNGGGAVDAGVQESGLTAATAKSFIDFYCRLRGLRPAVLRCKPTGSTSNILWKATLTANNTTIGIGTQSNKKEAEQVAYMDATIDLRKDNPDLWDKFVKEGPGSGPPPVVSLALSERTERFLDRLVKVVRRSKNLYAARERSSASPNPESSPPPARTDGPSASDARVASSNINNRAVPGYVNAFDSLFFRTKSRSLYENLQAYFVSPRIEQIREQKRALPITSYGADLLRMIETNPVSILVGSTGCGKTTQLPQIILDDWITQQKGAACNIIVTQPRRIAAISVAQRVAAERGEPLGRTVGYQVRFDNVFPKPGGSILYCTTGVFLRRMHAVKTDAHENHQHHHHHRHHATVRMDDDNRDPLQDVTHIVVDEVHERDMNTDFLLLILRRVMAERRERGLSEIRVVLMSATMDTSLFATYYGADGVGKVGKSPVMHIPGKIFPVKQWYLEDMVAEMRRTYRPSEIGRWLDHPDSVKYLERERRMAQAAPMISRRRRDGNIIEVEDVIVDAVDADTATPVFSAPVINWGGGEESGEKADAEVPYALMSLVIAYIAESTKEGAILVFLPGWEEIMALNRGLMEPSSPLPVNFNDSSRFRVHILHSSLPNLSQQEVFEPLPSPEMRKVILATNIAETSITIPDVVYVVDSGKVKEKRYDQSRYMTNLLTTWISQSNMRQRAGRAGRVREGEYFAMMSRQRERFLLDSYSTPEILRSDLQAICLHIKALDLPTSIAETLEQAIEPPDPEMVAVALENLRALQALDSSERLTPLGKVLATFPVEPGLGKMVLLGAVFRCLDPMLTIAASMTSKDPFVAPAYARREADEKKAEFARRQGGSVESDHLAVLNAYNEWYGIRSQQRHHEANRFCMNNFLSMSGLTNIERVKMQLLGLLEKAGIVPRESNGFGGGVADGNGGGAEKWALSRSGTGITAMQQQRQQQQQGRFAIGPAEYNSNSNVFPLLRALVCSGVWPNVCIKSSKKTYQTQHELSVFIHPSSVNHRRKDDDNDAAVTGTLYAYSAKIKTSSQQVHLCNTTKMDSMAMALFGGKARLSGSGPLFIDGWLRLYSDTYVLELVGELKWVFDHALGRLWERLGEKEARPQHGPAATVRPRHLIAQEDRDTQDLLEGIVKLLVRVDEDHLAQVARGHKRDGFRANEYGATRPQSRQDGDYAAYPTSSTAYSRSGAGAPADPRPSGAYPMSRSSSSSTGSGGMSGAVSGGVSARKKEKQNLPSRF</sequence>
<dbReference type="PROSITE" id="PS50137">
    <property type="entry name" value="DS_RBD"/>
    <property type="match status" value="2"/>
</dbReference>
<dbReference type="InterPro" id="IPR014001">
    <property type="entry name" value="Helicase_ATP-bd"/>
</dbReference>
<dbReference type="CDD" id="cd17917">
    <property type="entry name" value="DEXHc_RHA-like"/>
    <property type="match status" value="1"/>
</dbReference>
<dbReference type="CDD" id="cd18791">
    <property type="entry name" value="SF2_C_RHA"/>
    <property type="match status" value="1"/>
</dbReference>
<dbReference type="GO" id="GO:0003723">
    <property type="term" value="F:RNA binding"/>
    <property type="evidence" value="ECO:0007669"/>
    <property type="project" value="UniProtKB-UniRule"/>
</dbReference>
<keyword evidence="3" id="KW-0347">Helicase</keyword>
<dbReference type="InterPro" id="IPR027417">
    <property type="entry name" value="P-loop_NTPase"/>
</dbReference>
<feature type="domain" description="Helicase C-terminal" evidence="9">
    <location>
        <begin position="946"/>
        <end position="1124"/>
    </location>
</feature>
<reference evidence="10 11" key="1">
    <citation type="journal article" date="2018" name="New Phytol.">
        <title>Phylogenomics of Endogonaceae and evolution of mycorrhizas within Mucoromycota.</title>
        <authorList>
            <person name="Chang Y."/>
            <person name="Desiro A."/>
            <person name="Na H."/>
            <person name="Sandor L."/>
            <person name="Lipzen A."/>
            <person name="Clum A."/>
            <person name="Barry K."/>
            <person name="Grigoriev I.V."/>
            <person name="Martin F.M."/>
            <person name="Stajich J.E."/>
            <person name="Smith M.E."/>
            <person name="Bonito G."/>
            <person name="Spatafora J.W."/>
        </authorList>
    </citation>
    <scope>NUCLEOTIDE SEQUENCE [LARGE SCALE GENOMIC DNA]</scope>
    <source>
        <strain evidence="10 11">AD002</strain>
    </source>
</reference>
<dbReference type="Gene3D" id="3.30.160.20">
    <property type="match status" value="2"/>
</dbReference>
<keyword evidence="4" id="KW-0067">ATP-binding</keyword>
<proteinExistence type="predicted"/>
<keyword evidence="11" id="KW-1185">Reference proteome</keyword>
<organism evidence="10 11">
    <name type="scientific">Jimgerdemannia flammicorona</name>
    <dbReference type="NCBI Taxonomy" id="994334"/>
    <lineage>
        <taxon>Eukaryota</taxon>
        <taxon>Fungi</taxon>
        <taxon>Fungi incertae sedis</taxon>
        <taxon>Mucoromycota</taxon>
        <taxon>Mucoromycotina</taxon>
        <taxon>Endogonomycetes</taxon>
        <taxon>Endogonales</taxon>
        <taxon>Endogonaceae</taxon>
        <taxon>Jimgerdemannia</taxon>
    </lineage>
</organism>
<keyword evidence="5" id="KW-0694">RNA-binding</keyword>
<feature type="domain" description="DRBM" evidence="7">
    <location>
        <begin position="239"/>
        <end position="309"/>
    </location>
</feature>
<dbReference type="InterPro" id="IPR011545">
    <property type="entry name" value="DEAD/DEAH_box_helicase_dom"/>
</dbReference>
<feature type="region of interest" description="Disordered" evidence="6">
    <location>
        <begin position="536"/>
        <end position="566"/>
    </location>
</feature>
<feature type="domain" description="Helicase ATP-binding" evidence="8">
    <location>
        <begin position="628"/>
        <end position="828"/>
    </location>
</feature>
<dbReference type="Pfam" id="PF00271">
    <property type="entry name" value="Helicase_C"/>
    <property type="match status" value="1"/>
</dbReference>
<evidence type="ECO:0000256" key="4">
    <source>
        <dbReference type="ARBA" id="ARBA00022840"/>
    </source>
</evidence>
<dbReference type="PROSITE" id="PS51194">
    <property type="entry name" value="HELICASE_CTER"/>
    <property type="match status" value="1"/>
</dbReference>
<feature type="region of interest" description="Disordered" evidence="6">
    <location>
        <begin position="1548"/>
        <end position="1629"/>
    </location>
</feature>
<dbReference type="CDD" id="cd00048">
    <property type="entry name" value="DSRM_SF"/>
    <property type="match status" value="2"/>
</dbReference>
<evidence type="ECO:0000259" key="8">
    <source>
        <dbReference type="PROSITE" id="PS51192"/>
    </source>
</evidence>
<dbReference type="Pfam" id="PF04408">
    <property type="entry name" value="WHD_HA2"/>
    <property type="match status" value="1"/>
</dbReference>
<dbReference type="Pfam" id="PF00035">
    <property type="entry name" value="dsrm"/>
    <property type="match status" value="3"/>
</dbReference>
<dbReference type="GO" id="GO:0005524">
    <property type="term" value="F:ATP binding"/>
    <property type="evidence" value="ECO:0007669"/>
    <property type="project" value="UniProtKB-KW"/>
</dbReference>
<evidence type="ECO:0000256" key="6">
    <source>
        <dbReference type="SAM" id="MobiDB-lite"/>
    </source>
</evidence>
<comment type="caution">
    <text evidence="10">The sequence shown here is derived from an EMBL/GenBank/DDBJ whole genome shotgun (WGS) entry which is preliminary data.</text>
</comment>
<dbReference type="FunFam" id="1.20.120.1080:FF:000002">
    <property type="entry name" value="Putative ATP-dependent RNA helicase DHX36"/>
    <property type="match status" value="1"/>
</dbReference>
<feature type="region of interest" description="Disordered" evidence="6">
    <location>
        <begin position="737"/>
        <end position="756"/>
    </location>
</feature>
<evidence type="ECO:0000256" key="2">
    <source>
        <dbReference type="ARBA" id="ARBA00022801"/>
    </source>
</evidence>
<dbReference type="InterPro" id="IPR048333">
    <property type="entry name" value="HA2_WH"/>
</dbReference>
<dbReference type="PANTHER" id="PTHR18934:SF203">
    <property type="entry name" value="ATP-DEPENDENT RNA HELICASE A"/>
    <property type="match status" value="1"/>
</dbReference>
<dbReference type="SUPFAM" id="SSF52540">
    <property type="entry name" value="P-loop containing nucleoside triphosphate hydrolases"/>
    <property type="match status" value="1"/>
</dbReference>
<feature type="region of interest" description="Disordered" evidence="6">
    <location>
        <begin position="123"/>
        <end position="207"/>
    </location>
</feature>
<evidence type="ECO:0000259" key="9">
    <source>
        <dbReference type="PROSITE" id="PS51194"/>
    </source>
</evidence>
<dbReference type="GO" id="GO:0016787">
    <property type="term" value="F:hydrolase activity"/>
    <property type="evidence" value="ECO:0007669"/>
    <property type="project" value="UniProtKB-KW"/>
</dbReference>
<evidence type="ECO:0000259" key="7">
    <source>
        <dbReference type="PROSITE" id="PS50137"/>
    </source>
</evidence>
<dbReference type="InterPro" id="IPR014720">
    <property type="entry name" value="dsRBD_dom"/>
</dbReference>
<dbReference type="Gene3D" id="3.40.50.300">
    <property type="entry name" value="P-loop containing nucleotide triphosphate hydrolases"/>
    <property type="match status" value="2"/>
</dbReference>
<dbReference type="SMART" id="SM00490">
    <property type="entry name" value="HELICc"/>
    <property type="match status" value="1"/>
</dbReference>
<keyword evidence="1" id="KW-0547">Nucleotide-binding</keyword>
<name>A0A433Q593_9FUNG</name>
<dbReference type="PROSITE" id="PS51192">
    <property type="entry name" value="HELICASE_ATP_BIND_1"/>
    <property type="match status" value="1"/>
</dbReference>
<dbReference type="Pfam" id="PF00270">
    <property type="entry name" value="DEAD"/>
    <property type="match status" value="1"/>
</dbReference>
<dbReference type="SMART" id="SM00487">
    <property type="entry name" value="DEXDc"/>
    <property type="match status" value="1"/>
</dbReference>
<dbReference type="SMART" id="SM00847">
    <property type="entry name" value="HA2"/>
    <property type="match status" value="1"/>
</dbReference>
<dbReference type="Gene3D" id="1.20.120.1080">
    <property type="match status" value="1"/>
</dbReference>